<organism evidence="1 2">
    <name type="scientific">Acorus calamus</name>
    <name type="common">Sweet flag</name>
    <dbReference type="NCBI Taxonomy" id="4465"/>
    <lineage>
        <taxon>Eukaryota</taxon>
        <taxon>Viridiplantae</taxon>
        <taxon>Streptophyta</taxon>
        <taxon>Embryophyta</taxon>
        <taxon>Tracheophyta</taxon>
        <taxon>Spermatophyta</taxon>
        <taxon>Magnoliopsida</taxon>
        <taxon>Liliopsida</taxon>
        <taxon>Acoraceae</taxon>
        <taxon>Acorus</taxon>
    </lineage>
</organism>
<dbReference type="EMBL" id="JAUJYO010000012">
    <property type="protein sequence ID" value="KAK1302836.1"/>
    <property type="molecule type" value="Genomic_DNA"/>
</dbReference>
<dbReference type="Proteomes" id="UP001180020">
    <property type="component" value="Unassembled WGS sequence"/>
</dbReference>
<gene>
    <name evidence="1" type="ORF">QJS10_CPB12g01236</name>
</gene>
<protein>
    <recommendedName>
        <fullName evidence="3">Reverse transcriptase domain-containing protein</fullName>
    </recommendedName>
</protein>
<evidence type="ECO:0000313" key="2">
    <source>
        <dbReference type="Proteomes" id="UP001180020"/>
    </source>
</evidence>
<dbReference type="AlphaFoldDB" id="A0AAV9DPI3"/>
<name>A0AAV9DPI3_ACOCL</name>
<reference evidence="1" key="2">
    <citation type="submission" date="2023-06" db="EMBL/GenBank/DDBJ databases">
        <authorList>
            <person name="Ma L."/>
            <person name="Liu K.-W."/>
            <person name="Li Z."/>
            <person name="Hsiao Y.-Y."/>
            <person name="Qi Y."/>
            <person name="Fu T."/>
            <person name="Tang G."/>
            <person name="Zhang D."/>
            <person name="Sun W.-H."/>
            <person name="Liu D.-K."/>
            <person name="Li Y."/>
            <person name="Chen G.-Z."/>
            <person name="Liu X.-D."/>
            <person name="Liao X.-Y."/>
            <person name="Jiang Y.-T."/>
            <person name="Yu X."/>
            <person name="Hao Y."/>
            <person name="Huang J."/>
            <person name="Zhao X.-W."/>
            <person name="Ke S."/>
            <person name="Chen Y.-Y."/>
            <person name="Wu W.-L."/>
            <person name="Hsu J.-L."/>
            <person name="Lin Y.-F."/>
            <person name="Huang M.-D."/>
            <person name="Li C.-Y."/>
            <person name="Huang L."/>
            <person name="Wang Z.-W."/>
            <person name="Zhao X."/>
            <person name="Zhong W.-Y."/>
            <person name="Peng D.-H."/>
            <person name="Ahmad S."/>
            <person name="Lan S."/>
            <person name="Zhang J.-S."/>
            <person name="Tsai W.-C."/>
            <person name="Van De Peer Y."/>
            <person name="Liu Z.-J."/>
        </authorList>
    </citation>
    <scope>NUCLEOTIDE SEQUENCE</scope>
    <source>
        <strain evidence="1">CP</strain>
        <tissue evidence="1">Leaves</tissue>
    </source>
</reference>
<comment type="caution">
    <text evidence="1">The sequence shown here is derived from an EMBL/GenBank/DDBJ whole genome shotgun (WGS) entry which is preliminary data.</text>
</comment>
<keyword evidence="2" id="KW-1185">Reference proteome</keyword>
<evidence type="ECO:0008006" key="3">
    <source>
        <dbReference type="Google" id="ProtNLM"/>
    </source>
</evidence>
<sequence length="147" mass="16246">MLHKAEAVGWVNGLQCGRSTSSLSYVQYAEDTTLLCRGVAQEVRGVMFVVKIFGWLLGLKVNWHKSAFFGINLLEAPISTLAAPYGCPVGSFPTRYLDLPLSIRPISCSDLAPLVQRFESRMEGWLTLLQAVLSSLPIFLLSLFKIP</sequence>
<proteinExistence type="predicted"/>
<accession>A0AAV9DPI3</accession>
<dbReference type="PANTHER" id="PTHR33116:SF78">
    <property type="entry name" value="OS12G0587133 PROTEIN"/>
    <property type="match status" value="1"/>
</dbReference>
<reference evidence="1" key="1">
    <citation type="journal article" date="2023" name="Nat. Commun.">
        <title>Diploid and tetraploid genomes of Acorus and the evolution of monocots.</title>
        <authorList>
            <person name="Ma L."/>
            <person name="Liu K.W."/>
            <person name="Li Z."/>
            <person name="Hsiao Y.Y."/>
            <person name="Qi Y."/>
            <person name="Fu T."/>
            <person name="Tang G.D."/>
            <person name="Zhang D."/>
            <person name="Sun W.H."/>
            <person name="Liu D.K."/>
            <person name="Li Y."/>
            <person name="Chen G.Z."/>
            <person name="Liu X.D."/>
            <person name="Liao X.Y."/>
            <person name="Jiang Y.T."/>
            <person name="Yu X."/>
            <person name="Hao Y."/>
            <person name="Huang J."/>
            <person name="Zhao X.W."/>
            <person name="Ke S."/>
            <person name="Chen Y.Y."/>
            <person name="Wu W.L."/>
            <person name="Hsu J.L."/>
            <person name="Lin Y.F."/>
            <person name="Huang M.D."/>
            <person name="Li C.Y."/>
            <person name="Huang L."/>
            <person name="Wang Z.W."/>
            <person name="Zhao X."/>
            <person name="Zhong W.Y."/>
            <person name="Peng D.H."/>
            <person name="Ahmad S."/>
            <person name="Lan S."/>
            <person name="Zhang J.S."/>
            <person name="Tsai W.C."/>
            <person name="Van de Peer Y."/>
            <person name="Liu Z.J."/>
        </authorList>
    </citation>
    <scope>NUCLEOTIDE SEQUENCE</scope>
    <source>
        <strain evidence="1">CP</strain>
    </source>
</reference>
<evidence type="ECO:0000313" key="1">
    <source>
        <dbReference type="EMBL" id="KAK1302836.1"/>
    </source>
</evidence>
<dbReference type="PANTHER" id="PTHR33116">
    <property type="entry name" value="REVERSE TRANSCRIPTASE ZINC-BINDING DOMAIN-CONTAINING PROTEIN-RELATED-RELATED"/>
    <property type="match status" value="1"/>
</dbReference>